<dbReference type="KEGG" id="sdr:SCD_n01484"/>
<keyword evidence="3" id="KW-1185">Reference proteome</keyword>
<dbReference type="AlphaFoldDB" id="S6B3U6"/>
<accession>S6B3U6</accession>
<organism evidence="2 3">
    <name type="scientific">Sulfuricella denitrificans (strain DSM 22764 / NBRC 105220 / skB26)</name>
    <dbReference type="NCBI Taxonomy" id="1163617"/>
    <lineage>
        <taxon>Bacteria</taxon>
        <taxon>Pseudomonadati</taxon>
        <taxon>Pseudomonadota</taxon>
        <taxon>Betaproteobacteria</taxon>
        <taxon>Nitrosomonadales</taxon>
        <taxon>Sulfuricellaceae</taxon>
        <taxon>Sulfuricella</taxon>
    </lineage>
</organism>
<gene>
    <name evidence="2" type="ORF">SCD_n01484</name>
</gene>
<keyword evidence="1" id="KW-0812">Transmembrane</keyword>
<evidence type="ECO:0008006" key="4">
    <source>
        <dbReference type="Google" id="ProtNLM"/>
    </source>
</evidence>
<name>S6B3U6_SULDS</name>
<dbReference type="NCBIfam" id="NF041538">
    <property type="entry name" value="PEP_EDSA_1"/>
    <property type="match status" value="1"/>
</dbReference>
<keyword evidence="1" id="KW-1133">Transmembrane helix</keyword>
<evidence type="ECO:0000313" key="3">
    <source>
        <dbReference type="Proteomes" id="UP000015559"/>
    </source>
</evidence>
<dbReference type="InterPro" id="IPR022472">
    <property type="entry name" value="VPLPA-CTERM"/>
</dbReference>
<proteinExistence type="predicted"/>
<sequence>MKRKMKLLVVKKFKKTGGCMSMNKFKAMRKRNVFSGVPAALVLCVATALSANVHASSYAVATNSITNFGMTFSPSTSFTGFTFSSDTAAQGNTGTGNAATMDAAASCIGCSYNNSFMAHGMVSDYSYGDAQITNNNVLLGTGSASVIGESSVSNGVGSGSGINTMVGYFSVTAPTTVNFGFDATPYLQSQITAGGLASVANINMTVTISNMLTNQTVFSWAPNGSLDAGETADAFNLNWGLGLVNTGNAVFNPGSGHFASSANLAAIGPYSLNITMNNSAFVSAVPVPAAAWLLGSGLIGLVGIARRKVS</sequence>
<dbReference type="Proteomes" id="UP000015559">
    <property type="component" value="Chromosome"/>
</dbReference>
<keyword evidence="1" id="KW-0472">Membrane</keyword>
<reference evidence="2 3" key="1">
    <citation type="journal article" date="2012" name="Appl. Environ. Microbiol.">
        <title>Draft genome sequence of a psychrotolerant sulfur-oxidizing bacterium, Sulfuricella denitrificans skB26, and proteomic insights into cold adaptation.</title>
        <authorList>
            <person name="Watanabe T."/>
            <person name="Kojima H."/>
            <person name="Fukui M."/>
        </authorList>
    </citation>
    <scope>NUCLEOTIDE SEQUENCE [LARGE SCALE GENOMIC DNA]</scope>
    <source>
        <strain evidence="3">skB26</strain>
    </source>
</reference>
<evidence type="ECO:0000256" key="1">
    <source>
        <dbReference type="SAM" id="Phobius"/>
    </source>
</evidence>
<dbReference type="EMBL" id="AP013066">
    <property type="protein sequence ID" value="BAN35307.1"/>
    <property type="molecule type" value="Genomic_DNA"/>
</dbReference>
<feature type="transmembrane region" description="Helical" evidence="1">
    <location>
        <begin position="280"/>
        <end position="305"/>
    </location>
</feature>
<protein>
    <recommendedName>
        <fullName evidence="4">VPLPA-CTERM sorting domain-containing protein</fullName>
    </recommendedName>
</protein>
<dbReference type="HOGENOM" id="CLU_896942_0_0_4"/>
<evidence type="ECO:0000313" key="2">
    <source>
        <dbReference type="EMBL" id="BAN35307.1"/>
    </source>
</evidence>
<dbReference type="NCBIfam" id="TIGR03370">
    <property type="entry name" value="VPLPA-CTERM"/>
    <property type="match status" value="1"/>
</dbReference>
<dbReference type="InterPro" id="IPR048213">
    <property type="entry name" value="EDSA_1-like"/>
</dbReference>